<dbReference type="RefSeq" id="WP_246009660.1">
    <property type="nucleotide sequence ID" value="NZ_RCDD01000001.1"/>
</dbReference>
<evidence type="ECO:0000313" key="2">
    <source>
        <dbReference type="EMBL" id="RLK60401.1"/>
    </source>
</evidence>
<comment type="caution">
    <text evidence="2">The sequence shown here is derived from an EMBL/GenBank/DDBJ whole genome shotgun (WGS) entry which is preliminary data.</text>
</comment>
<sequence>MVDGIAWRLDRLRWVPTSVLDAVVRRDGDMKEPDWSGTDREVAARLCAECPVRDECLELELRTAGEATAGVFGGLGDEDRRALYPHWLRRGERVEREPLT</sequence>
<keyword evidence="3" id="KW-1185">Reference proteome</keyword>
<protein>
    <submittedName>
        <fullName evidence="2">WhiB family redox-sensing transcriptional regulator</fullName>
    </submittedName>
</protein>
<organism evidence="2 3">
    <name type="scientific">Actinokineospora cianjurensis</name>
    <dbReference type="NCBI Taxonomy" id="585224"/>
    <lineage>
        <taxon>Bacteria</taxon>
        <taxon>Bacillati</taxon>
        <taxon>Actinomycetota</taxon>
        <taxon>Actinomycetes</taxon>
        <taxon>Pseudonocardiales</taxon>
        <taxon>Pseudonocardiaceae</taxon>
        <taxon>Actinokineospora</taxon>
    </lineage>
</organism>
<dbReference type="InterPro" id="IPR034768">
    <property type="entry name" value="4FE4S_WBL"/>
</dbReference>
<evidence type="ECO:0000259" key="1">
    <source>
        <dbReference type="PROSITE" id="PS51674"/>
    </source>
</evidence>
<name>A0A421B7F4_9PSEU</name>
<reference evidence="2 3" key="1">
    <citation type="submission" date="2018-10" db="EMBL/GenBank/DDBJ databases">
        <title>Genomic Encyclopedia of Archaeal and Bacterial Type Strains, Phase II (KMG-II): from individual species to whole genera.</title>
        <authorList>
            <person name="Goeker M."/>
        </authorList>
    </citation>
    <scope>NUCLEOTIDE SEQUENCE [LARGE SCALE GENOMIC DNA]</scope>
    <source>
        <strain evidence="2 3">DSM 45657</strain>
    </source>
</reference>
<dbReference type="Pfam" id="PF02467">
    <property type="entry name" value="Whib"/>
    <property type="match status" value="1"/>
</dbReference>
<feature type="domain" description="4Fe-4S Wbl-type" evidence="1">
    <location>
        <begin position="22"/>
        <end position="82"/>
    </location>
</feature>
<dbReference type="EMBL" id="RCDD01000001">
    <property type="protein sequence ID" value="RLK60401.1"/>
    <property type="molecule type" value="Genomic_DNA"/>
</dbReference>
<evidence type="ECO:0000313" key="3">
    <source>
        <dbReference type="Proteomes" id="UP000282454"/>
    </source>
</evidence>
<dbReference type="PROSITE" id="PS51674">
    <property type="entry name" value="4FE4S_WBL"/>
    <property type="match status" value="1"/>
</dbReference>
<dbReference type="AlphaFoldDB" id="A0A421B7F4"/>
<proteinExistence type="predicted"/>
<accession>A0A421B7F4</accession>
<gene>
    <name evidence="2" type="ORF">CLV68_0905</name>
</gene>
<dbReference type="Proteomes" id="UP000282454">
    <property type="component" value="Unassembled WGS sequence"/>
</dbReference>